<dbReference type="EMBL" id="CAJOBB010012378">
    <property type="protein sequence ID" value="CAF4275391.1"/>
    <property type="molecule type" value="Genomic_DNA"/>
</dbReference>
<protein>
    <submittedName>
        <fullName evidence="1">Uncharacterized protein</fullName>
    </submittedName>
</protein>
<proteinExistence type="predicted"/>
<dbReference type="SUPFAM" id="SSF49899">
    <property type="entry name" value="Concanavalin A-like lectins/glucanases"/>
    <property type="match status" value="1"/>
</dbReference>
<organism evidence="1 2">
    <name type="scientific">Adineta steineri</name>
    <dbReference type="NCBI Taxonomy" id="433720"/>
    <lineage>
        <taxon>Eukaryota</taxon>
        <taxon>Metazoa</taxon>
        <taxon>Spiralia</taxon>
        <taxon>Gnathifera</taxon>
        <taxon>Rotifera</taxon>
        <taxon>Eurotatoria</taxon>
        <taxon>Bdelloidea</taxon>
        <taxon>Adinetida</taxon>
        <taxon>Adinetidae</taxon>
        <taxon>Adineta</taxon>
    </lineage>
</organism>
<name>A0A820GAU2_9BILA</name>
<sequence length="165" mass="18363">MIGSVKSTLFNVSQNQCICQMVQSNIFAINYYQTNNTCQLFNYNGSSIFLQNNFNSSFIFINQSSTLITNIQSYVVSSPPFVINAFWSFNGTLNDRDSNYNGALLNNASFCSPGITGYGSALCFNASCNQSVSINPSINFNLSNQSFTFEYWIYPYTLATSSGDR</sequence>
<gene>
    <name evidence="1" type="ORF">KXQ929_LOCUS44127</name>
</gene>
<accession>A0A820GAU2</accession>
<dbReference type="AlphaFoldDB" id="A0A820GAU2"/>
<comment type="caution">
    <text evidence="1">The sequence shown here is derived from an EMBL/GenBank/DDBJ whole genome shotgun (WGS) entry which is preliminary data.</text>
</comment>
<dbReference type="Gene3D" id="2.60.120.200">
    <property type="match status" value="1"/>
</dbReference>
<dbReference type="InterPro" id="IPR013320">
    <property type="entry name" value="ConA-like_dom_sf"/>
</dbReference>
<feature type="non-terminal residue" evidence="1">
    <location>
        <position position="1"/>
    </location>
</feature>
<evidence type="ECO:0000313" key="2">
    <source>
        <dbReference type="Proteomes" id="UP000663868"/>
    </source>
</evidence>
<dbReference type="Proteomes" id="UP000663868">
    <property type="component" value="Unassembled WGS sequence"/>
</dbReference>
<evidence type="ECO:0000313" key="1">
    <source>
        <dbReference type="EMBL" id="CAF4275391.1"/>
    </source>
</evidence>
<reference evidence="1" key="1">
    <citation type="submission" date="2021-02" db="EMBL/GenBank/DDBJ databases">
        <authorList>
            <person name="Nowell W R."/>
        </authorList>
    </citation>
    <scope>NUCLEOTIDE SEQUENCE</scope>
</reference>